<proteinExistence type="predicted"/>
<evidence type="ECO:0000313" key="6">
    <source>
        <dbReference type="Proteomes" id="UP000321175"/>
    </source>
</evidence>
<feature type="domain" description="DUF8208" evidence="4">
    <location>
        <begin position="38"/>
        <end position="414"/>
    </location>
</feature>
<feature type="transmembrane region" description="Helical" evidence="3">
    <location>
        <begin position="367"/>
        <end position="387"/>
    </location>
</feature>
<name>A0ABQ0VFM0_ENTMU</name>
<organism evidence="5 6">
    <name type="scientific">Enterococcus mundtii</name>
    <dbReference type="NCBI Taxonomy" id="53346"/>
    <lineage>
        <taxon>Bacteria</taxon>
        <taxon>Bacillati</taxon>
        <taxon>Bacillota</taxon>
        <taxon>Bacilli</taxon>
        <taxon>Lactobacillales</taxon>
        <taxon>Enterococcaceae</taxon>
        <taxon>Enterococcus</taxon>
    </lineage>
</organism>
<feature type="compositionally biased region" description="Polar residues" evidence="2">
    <location>
        <begin position="463"/>
        <end position="473"/>
    </location>
</feature>
<sequence length="764" mass="83453">MIGGILSDIGDWFSGLFGDGVDSDAVTKVLQDYSQYLQYQDVFSWIGNTILWGLIKLFYSLNKTLEDTIYQSFSLKDVLNAAGVSTLYQDLISKLAALLMVVTLIYIGIKFSVSKNPPQIKNVFINLLLAMLIIVGGSSLIDQGLNLSQSFYGDISSANQSQKSNSPAFQLIQNNVYDISTVLDTDPDKVTSLPTDQRNPLTAENFKYADINGVITPDEVDDIIGKSKKNELNQTQIDRINALQYKLELDDTGKKIPVKIDDTGLAQYVYTSGYRQYYSESWTILVGEISLAVAYLFILFTIVICIIELVFKKFYLVIAASTDLETGQRMKTAINDVSQSFLLLAFTILELQIYVTVLSGIGDLHTAGKLNGFLYLVSLIVLTVALFKGSQAVTKIFGVDTSLKNGANSLMSAFALTQTAKNAAGGAKSVVNAGKNSLSKLNEIRKNGFKHNKNDESTDSDNDNGNASTSLPRSTKKVSEVLGKGKEGLSKAVQGAGYLHERGLKGAAKDVKEKAKETVNDKLEDTRAKDVANAIKNPSEALEKQKEKVDQLKNEVGDSFAQGQVSAAVKANESAKTSVEKEQEENQPVLSQHKFKTNAAIPEGAKSEKIPMAELPKRNEDHSDTKIELPNKGIEVGSMKSTKINLPGNTPALNSQLDSFSETDNTFTKTADSVKQTRSRLPENGNMTTVSYGLKDGNSGSNQTSIVTKERASKPMAKTHSGYRPANINFTTSHKFTVSKETQEKEAALKNQILNNAKNEKEKV</sequence>
<feature type="transmembrane region" description="Helical" evidence="3">
    <location>
        <begin position="42"/>
        <end position="61"/>
    </location>
</feature>
<dbReference type="GeneID" id="61001202"/>
<keyword evidence="6" id="KW-1185">Reference proteome</keyword>
<evidence type="ECO:0000256" key="2">
    <source>
        <dbReference type="SAM" id="MobiDB-lite"/>
    </source>
</evidence>
<keyword evidence="3" id="KW-0472">Membrane</keyword>
<dbReference type="RefSeq" id="WP_071867367.1">
    <property type="nucleotide sequence ID" value="NZ_BJWA01000025.1"/>
</dbReference>
<evidence type="ECO:0000256" key="1">
    <source>
        <dbReference type="SAM" id="Coils"/>
    </source>
</evidence>
<keyword evidence="3" id="KW-0812">Transmembrane</keyword>
<keyword evidence="3" id="KW-1133">Transmembrane helix</keyword>
<feature type="transmembrane region" description="Helical" evidence="3">
    <location>
        <begin position="341"/>
        <end position="361"/>
    </location>
</feature>
<dbReference type="InterPro" id="IPR058066">
    <property type="entry name" value="pXO2-14_N"/>
</dbReference>
<reference evidence="5 6" key="1">
    <citation type="submission" date="2019-07" db="EMBL/GenBank/DDBJ databases">
        <title>Whole genome shotgun sequence of Enterococcus mundtii NBRC 100490.</title>
        <authorList>
            <person name="Hosoyama A."/>
            <person name="Uohara A."/>
            <person name="Ohji S."/>
            <person name="Ichikawa N."/>
        </authorList>
    </citation>
    <scope>NUCLEOTIDE SEQUENCE [LARGE SCALE GENOMIC DNA]</scope>
    <source>
        <strain evidence="5 6">NBRC 100490</strain>
    </source>
</reference>
<feature type="transmembrane region" description="Helical" evidence="3">
    <location>
        <begin position="123"/>
        <end position="141"/>
    </location>
</feature>
<gene>
    <name evidence="5" type="ORF">EMU01_26080</name>
</gene>
<accession>A0ABQ0VFM0</accession>
<evidence type="ECO:0000313" key="5">
    <source>
        <dbReference type="EMBL" id="GEL81464.1"/>
    </source>
</evidence>
<evidence type="ECO:0000256" key="3">
    <source>
        <dbReference type="SAM" id="Phobius"/>
    </source>
</evidence>
<feature type="compositionally biased region" description="Polar residues" evidence="2">
    <location>
        <begin position="698"/>
        <end position="707"/>
    </location>
</feature>
<keyword evidence="1" id="KW-0175">Coiled coil</keyword>
<protein>
    <recommendedName>
        <fullName evidence="4">DUF8208 domain-containing protein</fullName>
    </recommendedName>
</protein>
<evidence type="ECO:0000259" key="4">
    <source>
        <dbReference type="Pfam" id="PF26635"/>
    </source>
</evidence>
<dbReference type="InterPro" id="IPR058521">
    <property type="entry name" value="DUF8208"/>
</dbReference>
<feature type="compositionally biased region" description="Basic and acidic residues" evidence="2">
    <location>
        <begin position="605"/>
        <end position="625"/>
    </location>
</feature>
<dbReference type="NCBIfam" id="NF045890">
    <property type="entry name" value="conj_pls20_p028"/>
    <property type="match status" value="1"/>
</dbReference>
<feature type="coiled-coil region" evidence="1">
    <location>
        <begin position="535"/>
        <end position="562"/>
    </location>
</feature>
<comment type="caution">
    <text evidence="5">The sequence shown here is derived from an EMBL/GenBank/DDBJ whole genome shotgun (WGS) entry which is preliminary data.</text>
</comment>
<dbReference type="Proteomes" id="UP000321175">
    <property type="component" value="Unassembled WGS sequence"/>
</dbReference>
<feature type="transmembrane region" description="Helical" evidence="3">
    <location>
        <begin position="91"/>
        <end position="111"/>
    </location>
</feature>
<dbReference type="Pfam" id="PF26635">
    <property type="entry name" value="DUF8208"/>
    <property type="match status" value="1"/>
</dbReference>
<feature type="region of interest" description="Disordered" evidence="2">
    <location>
        <begin position="449"/>
        <end position="483"/>
    </location>
</feature>
<feature type="region of interest" description="Disordered" evidence="2">
    <location>
        <begin position="600"/>
        <end position="625"/>
    </location>
</feature>
<feature type="transmembrane region" description="Helical" evidence="3">
    <location>
        <begin position="289"/>
        <end position="311"/>
    </location>
</feature>
<feature type="region of interest" description="Disordered" evidence="2">
    <location>
        <begin position="671"/>
        <end position="728"/>
    </location>
</feature>
<dbReference type="EMBL" id="BJWA01000025">
    <property type="protein sequence ID" value="GEL81464.1"/>
    <property type="molecule type" value="Genomic_DNA"/>
</dbReference>